<protein>
    <submittedName>
        <fullName evidence="2">Uncharacterized protein</fullName>
    </submittedName>
</protein>
<dbReference type="PATRIC" id="fig|1284664.3.peg.152"/>
<feature type="region of interest" description="Disordered" evidence="1">
    <location>
        <begin position="1"/>
        <end position="24"/>
    </location>
</feature>
<evidence type="ECO:0000313" key="3">
    <source>
        <dbReference type="Proteomes" id="UP000011732"/>
    </source>
</evidence>
<evidence type="ECO:0000313" key="2">
    <source>
        <dbReference type="EMBL" id="EMF31108.1"/>
    </source>
</evidence>
<keyword evidence="3" id="KW-1185">Reference proteome</keyword>
<gene>
    <name evidence="2" type="ORF">H114_00727</name>
</gene>
<proteinExistence type="predicted"/>
<comment type="caution">
    <text evidence="2">The sequence shown here is derived from an EMBL/GenBank/DDBJ whole genome shotgun (WGS) entry which is preliminary data.</text>
</comment>
<dbReference type="RefSeq" id="WP_006129713.1">
    <property type="nucleotide sequence ID" value="NZ_AOHP01000004.1"/>
</dbReference>
<dbReference type="Proteomes" id="UP000011732">
    <property type="component" value="Unassembled WGS sequence"/>
</dbReference>
<dbReference type="AlphaFoldDB" id="M3D3Z5"/>
<sequence>MTRRPRWNPPHPARTIRPPTTCPRGQRYRTRELAAATLAALGVRGGTDDGVHHCRLCGGWHTGAAA</sequence>
<reference evidence="2 3" key="1">
    <citation type="journal article" date="2013" name="Genome Announc.">
        <title>Draft Genome Sequence of Streptomyces gancidicus Strain BKS 13-15.</title>
        <authorList>
            <person name="Kumar S."/>
            <person name="Kaur N."/>
            <person name="Singh N.K."/>
            <person name="Raghava G.P."/>
            <person name="Mayilraj S."/>
        </authorList>
    </citation>
    <scope>NUCLEOTIDE SEQUENCE [LARGE SCALE GENOMIC DNA]</scope>
    <source>
        <strain evidence="2 3">BKS 13-15</strain>
    </source>
</reference>
<organism evidence="2 3">
    <name type="scientific">Streptomyces gancidicus BKS 13-15</name>
    <dbReference type="NCBI Taxonomy" id="1284664"/>
    <lineage>
        <taxon>Bacteria</taxon>
        <taxon>Bacillati</taxon>
        <taxon>Actinomycetota</taxon>
        <taxon>Actinomycetes</taxon>
        <taxon>Kitasatosporales</taxon>
        <taxon>Streptomycetaceae</taxon>
        <taxon>Streptomyces</taxon>
        <taxon>Streptomyces pseudogriseolus group</taxon>
    </lineage>
</organism>
<accession>M3D3Z5</accession>
<dbReference type="EMBL" id="AOHP01000004">
    <property type="protein sequence ID" value="EMF31108.1"/>
    <property type="molecule type" value="Genomic_DNA"/>
</dbReference>
<evidence type="ECO:0000256" key="1">
    <source>
        <dbReference type="SAM" id="MobiDB-lite"/>
    </source>
</evidence>
<name>M3D3Z5_STREZ</name>